<keyword evidence="8" id="KW-0408">Iron</keyword>
<dbReference type="CDD" id="cd03259">
    <property type="entry name" value="ABC_Carb_Solutes_like"/>
    <property type="match status" value="1"/>
</dbReference>
<evidence type="ECO:0000256" key="10">
    <source>
        <dbReference type="ARBA" id="ARBA00023136"/>
    </source>
</evidence>
<dbReference type="OrthoDB" id="9802264at2"/>
<evidence type="ECO:0000256" key="6">
    <source>
        <dbReference type="ARBA" id="ARBA00022840"/>
    </source>
</evidence>
<evidence type="ECO:0000256" key="3">
    <source>
        <dbReference type="ARBA" id="ARBA00022496"/>
    </source>
</evidence>
<dbReference type="GO" id="GO:0016020">
    <property type="term" value="C:membrane"/>
    <property type="evidence" value="ECO:0007669"/>
    <property type="project" value="InterPro"/>
</dbReference>
<dbReference type="GO" id="GO:0016887">
    <property type="term" value="F:ATP hydrolysis activity"/>
    <property type="evidence" value="ECO:0007669"/>
    <property type="project" value="InterPro"/>
</dbReference>
<evidence type="ECO:0000256" key="7">
    <source>
        <dbReference type="ARBA" id="ARBA00022967"/>
    </source>
</evidence>
<evidence type="ECO:0000256" key="5">
    <source>
        <dbReference type="ARBA" id="ARBA00022741"/>
    </source>
</evidence>
<keyword evidence="10" id="KW-0472">Membrane</keyword>
<dbReference type="Proteomes" id="UP000190897">
    <property type="component" value="Unassembled WGS sequence"/>
</dbReference>
<feature type="domain" description="ABC transporter" evidence="11">
    <location>
        <begin position="5"/>
        <end position="238"/>
    </location>
</feature>
<evidence type="ECO:0000256" key="1">
    <source>
        <dbReference type="ARBA" id="ARBA00022448"/>
    </source>
</evidence>
<dbReference type="SUPFAM" id="SSF52540">
    <property type="entry name" value="P-loop containing nucleoside triphosphate hydrolases"/>
    <property type="match status" value="1"/>
</dbReference>
<protein>
    <submittedName>
        <fullName evidence="12">Molybdate transport system ATP-binding protein</fullName>
    </submittedName>
</protein>
<dbReference type="PANTHER" id="PTHR42781:SF1">
    <property type="entry name" value="THIAMINE IMPORT ATP-BINDING PROTEIN THIQ"/>
    <property type="match status" value="1"/>
</dbReference>
<dbReference type="GO" id="GO:0015408">
    <property type="term" value="F:ABC-type ferric iron transporter activity"/>
    <property type="evidence" value="ECO:0007669"/>
    <property type="project" value="InterPro"/>
</dbReference>
<dbReference type="InterPro" id="IPR027417">
    <property type="entry name" value="P-loop_NTPase"/>
</dbReference>
<dbReference type="GO" id="GO:0005524">
    <property type="term" value="F:ATP binding"/>
    <property type="evidence" value="ECO:0007669"/>
    <property type="project" value="UniProtKB-KW"/>
</dbReference>
<dbReference type="PANTHER" id="PTHR42781">
    <property type="entry name" value="SPERMIDINE/PUTRESCINE IMPORT ATP-BINDING PROTEIN POTA"/>
    <property type="match status" value="1"/>
</dbReference>
<accession>A0A1T5FRQ7</accession>
<dbReference type="InterPro" id="IPR003593">
    <property type="entry name" value="AAA+_ATPase"/>
</dbReference>
<keyword evidence="6 12" id="KW-0067">ATP-binding</keyword>
<dbReference type="STRING" id="651661.SAMN05660293_03350"/>
<dbReference type="PROSITE" id="PS00211">
    <property type="entry name" value="ABC_TRANSPORTER_1"/>
    <property type="match status" value="1"/>
</dbReference>
<keyword evidence="5" id="KW-0547">Nucleotide-binding</keyword>
<evidence type="ECO:0000313" key="13">
    <source>
        <dbReference type="Proteomes" id="UP000190897"/>
    </source>
</evidence>
<evidence type="ECO:0000256" key="9">
    <source>
        <dbReference type="ARBA" id="ARBA00023065"/>
    </source>
</evidence>
<dbReference type="PROSITE" id="PS50893">
    <property type="entry name" value="ABC_TRANSPORTER_2"/>
    <property type="match status" value="1"/>
</dbReference>
<dbReference type="Gene3D" id="3.40.50.300">
    <property type="entry name" value="P-loop containing nucleotide triphosphate hydrolases"/>
    <property type="match status" value="1"/>
</dbReference>
<reference evidence="13" key="1">
    <citation type="submission" date="2017-02" db="EMBL/GenBank/DDBJ databases">
        <authorList>
            <person name="Varghese N."/>
            <person name="Submissions S."/>
        </authorList>
    </citation>
    <scope>NUCLEOTIDE SEQUENCE [LARGE SCALE GENOMIC DNA]</scope>
    <source>
        <strain evidence="13">DSM 22270</strain>
    </source>
</reference>
<evidence type="ECO:0000256" key="4">
    <source>
        <dbReference type="ARBA" id="ARBA00022519"/>
    </source>
</evidence>
<evidence type="ECO:0000256" key="2">
    <source>
        <dbReference type="ARBA" id="ARBA00022475"/>
    </source>
</evidence>
<evidence type="ECO:0000259" key="11">
    <source>
        <dbReference type="PROSITE" id="PS50893"/>
    </source>
</evidence>
<dbReference type="AlphaFoldDB" id="A0A1T5FRQ7"/>
<dbReference type="InterPro" id="IPR050093">
    <property type="entry name" value="ABC_SmlMolc_Importer"/>
</dbReference>
<dbReference type="Pfam" id="PF00005">
    <property type="entry name" value="ABC_tran"/>
    <property type="match status" value="1"/>
</dbReference>
<evidence type="ECO:0000256" key="8">
    <source>
        <dbReference type="ARBA" id="ARBA00023004"/>
    </source>
</evidence>
<dbReference type="InterPro" id="IPR017871">
    <property type="entry name" value="ABC_transporter-like_CS"/>
</dbReference>
<evidence type="ECO:0000313" key="12">
    <source>
        <dbReference type="EMBL" id="SKB98836.1"/>
    </source>
</evidence>
<proteinExistence type="predicted"/>
<keyword evidence="9" id="KW-0406">Ion transport</keyword>
<keyword evidence="2" id="KW-1003">Cell membrane</keyword>
<keyword evidence="13" id="KW-1185">Reference proteome</keyword>
<dbReference type="InterPro" id="IPR015853">
    <property type="entry name" value="ABC_transpr_FbpC"/>
</dbReference>
<organism evidence="12 13">
    <name type="scientific">Dyadobacter psychrophilus</name>
    <dbReference type="NCBI Taxonomy" id="651661"/>
    <lineage>
        <taxon>Bacteria</taxon>
        <taxon>Pseudomonadati</taxon>
        <taxon>Bacteroidota</taxon>
        <taxon>Cytophagia</taxon>
        <taxon>Cytophagales</taxon>
        <taxon>Spirosomataceae</taxon>
        <taxon>Dyadobacter</taxon>
    </lineage>
</organism>
<dbReference type="EMBL" id="FUZA01000004">
    <property type="protein sequence ID" value="SKB98836.1"/>
    <property type="molecule type" value="Genomic_DNA"/>
</dbReference>
<keyword evidence="3" id="KW-0410">Iron transport</keyword>
<keyword evidence="1" id="KW-0813">Transport</keyword>
<keyword evidence="4" id="KW-0997">Cell inner membrane</keyword>
<dbReference type="InterPro" id="IPR003439">
    <property type="entry name" value="ABC_transporter-like_ATP-bd"/>
</dbReference>
<gene>
    <name evidence="12" type="ORF">SAMN05660293_03350</name>
</gene>
<name>A0A1T5FRQ7_9BACT</name>
<sequence length="297" mass="33138">MSDSLLDVHIKHSLQTVHGVMPMEIALSLAKGQILAITGPSGAGKTTLLRQIAGLLTPETGKIVFEKDVWLDSSKQTSLAPQLRNIGFVFQDYALFPHLTVEENLLFGLPKGCDRNIVDDLLTATELSNLAHRKPSQLSGGQQQRVALARALVRKPHLMLLDEPFAALDYDMRYHLQDMLLRFHRQHQFTMIIVTHDIGEIFRLADQVAIIENGKVILQGTPTEVYAKDPSQTGDFVIFGEVLSCVRQADQLLVSALVENKVRQLTLPLNLASEMIPGNTFTLRYPMDSARVMLIRH</sequence>
<dbReference type="SMART" id="SM00382">
    <property type="entry name" value="AAA"/>
    <property type="match status" value="1"/>
</dbReference>
<dbReference type="RefSeq" id="WP_082215876.1">
    <property type="nucleotide sequence ID" value="NZ_FUZA01000004.1"/>
</dbReference>
<keyword evidence="7" id="KW-1278">Translocase</keyword>